<accession>A0A0C9ZUZ4</accession>
<dbReference type="InParanoid" id="A0A0C9ZUZ4"/>
<evidence type="ECO:0000313" key="1">
    <source>
        <dbReference type="EMBL" id="KIK33226.1"/>
    </source>
</evidence>
<organism evidence="1 2">
    <name type="scientific">Suillus luteus UH-Slu-Lm8-n1</name>
    <dbReference type="NCBI Taxonomy" id="930992"/>
    <lineage>
        <taxon>Eukaryota</taxon>
        <taxon>Fungi</taxon>
        <taxon>Dikarya</taxon>
        <taxon>Basidiomycota</taxon>
        <taxon>Agaricomycotina</taxon>
        <taxon>Agaricomycetes</taxon>
        <taxon>Agaricomycetidae</taxon>
        <taxon>Boletales</taxon>
        <taxon>Suillineae</taxon>
        <taxon>Suillaceae</taxon>
        <taxon>Suillus</taxon>
    </lineage>
</organism>
<dbReference type="OrthoDB" id="2691253at2759"/>
<sequence>MLPRSWARWRHTIEELWYQQSFLRLSASLAPDASPADVVLIDQQGHAYSVYLVGAGQTKVYFVIRLDGVIGVIIHGSEGVKRYFSRIF</sequence>
<gene>
    <name evidence="1" type="ORF">CY34DRAFT_99997</name>
</gene>
<dbReference type="AlphaFoldDB" id="A0A0C9ZUZ4"/>
<dbReference type="STRING" id="930992.A0A0C9ZUZ4"/>
<dbReference type="HOGENOM" id="CLU_2470597_0_0_1"/>
<evidence type="ECO:0000313" key="2">
    <source>
        <dbReference type="Proteomes" id="UP000054485"/>
    </source>
</evidence>
<keyword evidence="2" id="KW-1185">Reference proteome</keyword>
<name>A0A0C9ZUZ4_9AGAM</name>
<proteinExistence type="predicted"/>
<reference evidence="1 2" key="1">
    <citation type="submission" date="2014-04" db="EMBL/GenBank/DDBJ databases">
        <authorList>
            <consortium name="DOE Joint Genome Institute"/>
            <person name="Kuo A."/>
            <person name="Ruytinx J."/>
            <person name="Rineau F."/>
            <person name="Colpaert J."/>
            <person name="Kohler A."/>
            <person name="Nagy L.G."/>
            <person name="Floudas D."/>
            <person name="Copeland A."/>
            <person name="Barry K.W."/>
            <person name="Cichocki N."/>
            <person name="Veneault-Fourrey C."/>
            <person name="LaButti K."/>
            <person name="Lindquist E.A."/>
            <person name="Lipzen A."/>
            <person name="Lundell T."/>
            <person name="Morin E."/>
            <person name="Murat C."/>
            <person name="Sun H."/>
            <person name="Tunlid A."/>
            <person name="Henrissat B."/>
            <person name="Grigoriev I.V."/>
            <person name="Hibbett D.S."/>
            <person name="Martin F."/>
            <person name="Nordberg H.P."/>
            <person name="Cantor M.N."/>
            <person name="Hua S.X."/>
        </authorList>
    </citation>
    <scope>NUCLEOTIDE SEQUENCE [LARGE SCALE GENOMIC DNA]</scope>
    <source>
        <strain evidence="1 2">UH-Slu-Lm8-n1</strain>
    </source>
</reference>
<dbReference type="EMBL" id="KN835992">
    <property type="protein sequence ID" value="KIK33226.1"/>
    <property type="molecule type" value="Genomic_DNA"/>
</dbReference>
<dbReference type="Proteomes" id="UP000054485">
    <property type="component" value="Unassembled WGS sequence"/>
</dbReference>
<reference evidence="2" key="2">
    <citation type="submission" date="2015-01" db="EMBL/GenBank/DDBJ databases">
        <title>Evolutionary Origins and Diversification of the Mycorrhizal Mutualists.</title>
        <authorList>
            <consortium name="DOE Joint Genome Institute"/>
            <consortium name="Mycorrhizal Genomics Consortium"/>
            <person name="Kohler A."/>
            <person name="Kuo A."/>
            <person name="Nagy L.G."/>
            <person name="Floudas D."/>
            <person name="Copeland A."/>
            <person name="Barry K.W."/>
            <person name="Cichocki N."/>
            <person name="Veneault-Fourrey C."/>
            <person name="LaButti K."/>
            <person name="Lindquist E.A."/>
            <person name="Lipzen A."/>
            <person name="Lundell T."/>
            <person name="Morin E."/>
            <person name="Murat C."/>
            <person name="Riley R."/>
            <person name="Ohm R."/>
            <person name="Sun H."/>
            <person name="Tunlid A."/>
            <person name="Henrissat B."/>
            <person name="Grigoriev I.V."/>
            <person name="Hibbett D.S."/>
            <person name="Martin F."/>
        </authorList>
    </citation>
    <scope>NUCLEOTIDE SEQUENCE [LARGE SCALE GENOMIC DNA]</scope>
    <source>
        <strain evidence="2">UH-Slu-Lm8-n1</strain>
    </source>
</reference>
<protein>
    <submittedName>
        <fullName evidence="1">Uncharacterized protein</fullName>
    </submittedName>
</protein>